<feature type="domain" description="N-acetyltransferase" evidence="3">
    <location>
        <begin position="5"/>
        <end position="158"/>
    </location>
</feature>
<dbReference type="InterPro" id="IPR016181">
    <property type="entry name" value="Acyl_CoA_acyltransferase"/>
</dbReference>
<dbReference type="EMBL" id="LPVY01000005">
    <property type="protein sequence ID" value="KZB66576.1"/>
    <property type="molecule type" value="Genomic_DNA"/>
</dbReference>
<dbReference type="InterPro" id="IPR000182">
    <property type="entry name" value="GNAT_dom"/>
</dbReference>
<dbReference type="InterPro" id="IPR050832">
    <property type="entry name" value="Bact_Acetyltransf"/>
</dbReference>
<dbReference type="PANTHER" id="PTHR43877:SF2">
    <property type="entry name" value="AMINOALKYLPHOSPHONATE N-ACETYLTRANSFERASE-RELATED"/>
    <property type="match status" value="1"/>
</dbReference>
<dbReference type="RefSeq" id="WP_062949688.1">
    <property type="nucleotide sequence ID" value="NZ_LPVY01000005.1"/>
</dbReference>
<dbReference type="PANTHER" id="PTHR43877">
    <property type="entry name" value="AMINOALKYLPHOSPHONATE N-ACETYLTRANSFERASE-RELATED-RELATED"/>
    <property type="match status" value="1"/>
</dbReference>
<dbReference type="PROSITE" id="PS51186">
    <property type="entry name" value="GNAT"/>
    <property type="match status" value="1"/>
</dbReference>
<dbReference type="AlphaFoldDB" id="A0A154L867"/>
<dbReference type="CDD" id="cd04301">
    <property type="entry name" value="NAT_SF"/>
    <property type="match status" value="1"/>
</dbReference>
<evidence type="ECO:0000313" key="5">
    <source>
        <dbReference type="Proteomes" id="UP000076335"/>
    </source>
</evidence>
<proteinExistence type="predicted"/>
<keyword evidence="1 4" id="KW-0808">Transferase</keyword>
<dbReference type="Proteomes" id="UP000076335">
    <property type="component" value="Unassembled WGS sequence"/>
</dbReference>
<sequence length="171" mass="19312">MEMVFDIRKATNRDGDQIATLIAEVFADYPGCIFDRAGEFPELDAIADDFSADHGCIWVVEGHGRVLGCLGIKFDPAQKQAELHKVYLDRATRGKGIAQRMLKTALDWLEQTHPDCTDLVLWTDTRFEAGHRFYEKCGFARTGETRTLDDLSASSEYCFKARPGDIRFRIG</sequence>
<accession>A0A154L867</accession>
<gene>
    <name evidence="4" type="ORF">AUP42_13530</name>
</gene>
<evidence type="ECO:0000259" key="3">
    <source>
        <dbReference type="PROSITE" id="PS51186"/>
    </source>
</evidence>
<reference evidence="4 5" key="1">
    <citation type="submission" date="2015-12" db="EMBL/GenBank/DDBJ databases">
        <title>Genome sequence of Thalassospira lucentensis MCCC 1A02072.</title>
        <authorList>
            <person name="Lu L."/>
            <person name="Lai Q."/>
            <person name="Shao Z."/>
            <person name="Qian P."/>
        </authorList>
    </citation>
    <scope>NUCLEOTIDE SEQUENCE [LARGE SCALE GENOMIC DNA]</scope>
    <source>
        <strain evidence="4 5">MCCC 1A02072</strain>
    </source>
</reference>
<keyword evidence="2" id="KW-0012">Acyltransferase</keyword>
<name>A0A154L867_9PROT</name>
<dbReference type="OrthoDB" id="3389160at2"/>
<evidence type="ECO:0000256" key="1">
    <source>
        <dbReference type="ARBA" id="ARBA00022679"/>
    </source>
</evidence>
<protein>
    <submittedName>
        <fullName evidence="4">GCN5 family acetyltransferase</fullName>
    </submittedName>
</protein>
<evidence type="ECO:0000256" key="2">
    <source>
        <dbReference type="ARBA" id="ARBA00023315"/>
    </source>
</evidence>
<dbReference type="Gene3D" id="3.40.630.30">
    <property type="match status" value="1"/>
</dbReference>
<dbReference type="GO" id="GO:0016747">
    <property type="term" value="F:acyltransferase activity, transferring groups other than amino-acyl groups"/>
    <property type="evidence" value="ECO:0007669"/>
    <property type="project" value="InterPro"/>
</dbReference>
<evidence type="ECO:0000313" key="4">
    <source>
        <dbReference type="EMBL" id="KZB66576.1"/>
    </source>
</evidence>
<comment type="caution">
    <text evidence="4">The sequence shown here is derived from an EMBL/GenBank/DDBJ whole genome shotgun (WGS) entry which is preliminary data.</text>
</comment>
<dbReference type="Pfam" id="PF00583">
    <property type="entry name" value="Acetyltransf_1"/>
    <property type="match status" value="1"/>
</dbReference>
<dbReference type="SUPFAM" id="SSF55729">
    <property type="entry name" value="Acyl-CoA N-acyltransferases (Nat)"/>
    <property type="match status" value="1"/>
</dbReference>
<organism evidence="4 5">
    <name type="scientific">Thalassospira lucentensis</name>
    <dbReference type="NCBI Taxonomy" id="168935"/>
    <lineage>
        <taxon>Bacteria</taxon>
        <taxon>Pseudomonadati</taxon>
        <taxon>Pseudomonadota</taxon>
        <taxon>Alphaproteobacteria</taxon>
        <taxon>Rhodospirillales</taxon>
        <taxon>Thalassospiraceae</taxon>
        <taxon>Thalassospira</taxon>
    </lineage>
</organism>